<organism evidence="1 2">
    <name type="scientific">Fusobacterium mortiferum</name>
    <dbReference type="NCBI Taxonomy" id="850"/>
    <lineage>
        <taxon>Bacteria</taxon>
        <taxon>Fusobacteriati</taxon>
        <taxon>Fusobacteriota</taxon>
        <taxon>Fusobacteriia</taxon>
        <taxon>Fusobacteriales</taxon>
        <taxon>Fusobacteriaceae</taxon>
        <taxon>Fusobacterium</taxon>
    </lineage>
</organism>
<evidence type="ECO:0000313" key="2">
    <source>
        <dbReference type="Proteomes" id="UP000284676"/>
    </source>
</evidence>
<proteinExistence type="predicted"/>
<dbReference type="RefSeq" id="WP_118234347.1">
    <property type="nucleotide sequence ID" value="NZ_QRHL01000008.1"/>
</dbReference>
<protein>
    <submittedName>
        <fullName evidence="1">Uncharacterized protein</fullName>
    </submittedName>
</protein>
<accession>A0A414PVE2</accession>
<name>A0A414PVE2_FUSMR</name>
<gene>
    <name evidence="1" type="ORF">DW663_06610</name>
</gene>
<dbReference type="EMBL" id="QRHL01000008">
    <property type="protein sequence ID" value="RHF72524.1"/>
    <property type="molecule type" value="Genomic_DNA"/>
</dbReference>
<sequence>MIKYLKRKIKLLLYFMIFFINILAVEREIPHSIITENPKKDVTTIETLKKYKDKAELNITVTKLKTEEIPVEVDKNRKKLLLTLKGIEGKNVYPVENIEDIPNPNTSLGRRNINRMRVNNNLRTTRYDITTGEKRTKLEIDYKELPKNTYLAVTDKNFNLEKIYRANYRDYSAPRGNSVSVKLWLFGEEMGSLTNLIINPNNNSSGNIEIRKNGEFIFPESATEQNGLNTVFDIQGSPLVYDYEDSDYIELQNIGGAGSTSISNIQNSKGSFYRYRNEYAECSIPGYNLKTRIWSDSSKLEFTLRKNGTTDGYVKFKIVHKASDGTIRQEITVEMFINNKKFDSYFSVLTAYSRVYNFREISPSYDYSVGDYYYHIPINEGVVVSNLICDRLDYNIKTPTSSNSITVVKTWGERAGQYLLQDYWNEIESYFQGFNEETYYKKINAKVSSSYVKVYESWINPKSGSGTTQYFEFQGSYLTYANNKRKIELKTTGCLTDGRFSSFGVDMSGEVVGLPIKNRDLSINLKNGVNKVIDFKNGESFYVTKKESNSRFYWIFNGNYTNDLYEDGVRFGEVYSANRDGFDYYTLQFKDIELKKYKRIYNIVGKDGVYYSRNEIVVPEFNPVILIDNSHSSLEKEIVRYVDISDKFEINSSLTINLGEIYFNAYDDIVVLRDNASKPPYIVLPWDVYLQDKENGTEIQVELTFSRDNDSSKKMVMKNYNTSSAFGGGNGGTVYLKIDFSEYQKLVANGGNRTYTLMGEKIKVGIDIDKAPLNGTPAREIEKEIVSSITIRTNKVEPSISKIIFKKNTPLLKSEFFSILNQNITYLNPNKDGYNYNQTIDLDGEVAQYNYTTRKHNYEILDSNGIMIKGFITSNGSGGYWENLEIGNGNKVTISQGKDTKTYMALTKWNYRASSGSIAIKHYIESSPETNQYFKFNFELPDFDPYTYYDENTDTIGKLASVSINLSNGNSVNGKKQVKLGKVRTKNYDIEITKDENDSQGLRIENQSLEVDILEEGTLTPTSYKAKIIMKTSSGEISSIVGKAQEADIYVEVPDNLPSNKNYIIQSSHKEGNIFDDNNYLLRIGRTGFFKELIKEIKIVSQQIEGQATINVTSDYTLGEKIIFKTASNPFNEGLSLENSVTGISLEEITGHGMLKIQSGDKAQVQIASSRTNRETAFYSNDNSFVEVAFPNGNKMKIGFDKNENNKLKLSFTKIMLGNSKESRFRLVIKGADDTIKAVYKFKVKFPESFLRIDKIENMDFGQGIVGLSGYKAKGTVFISTAKSISSTNLNIVLDTKEVSLIKENSASLPELKAKIEEEKLEEITESTLENNYKYILGGELDIPKDTNLGIYKGTVQVTVSIRE</sequence>
<evidence type="ECO:0000313" key="1">
    <source>
        <dbReference type="EMBL" id="RHF72524.1"/>
    </source>
</evidence>
<reference evidence="1 2" key="1">
    <citation type="submission" date="2018-08" db="EMBL/GenBank/DDBJ databases">
        <title>A genome reference for cultivated species of the human gut microbiota.</title>
        <authorList>
            <person name="Zou Y."/>
            <person name="Xue W."/>
            <person name="Luo G."/>
        </authorList>
    </citation>
    <scope>NUCLEOTIDE SEQUENCE [LARGE SCALE GENOMIC DNA]</scope>
    <source>
        <strain evidence="1 2">AM25-1</strain>
    </source>
</reference>
<comment type="caution">
    <text evidence="1">The sequence shown here is derived from an EMBL/GenBank/DDBJ whole genome shotgun (WGS) entry which is preliminary data.</text>
</comment>
<dbReference type="Proteomes" id="UP000284676">
    <property type="component" value="Unassembled WGS sequence"/>
</dbReference>